<dbReference type="Pfam" id="PF00561">
    <property type="entry name" value="Abhydrolase_1"/>
    <property type="match status" value="1"/>
</dbReference>
<dbReference type="PANTHER" id="PTHR43433">
    <property type="entry name" value="HYDROLASE, ALPHA/BETA FOLD FAMILY PROTEIN"/>
    <property type="match status" value="1"/>
</dbReference>
<dbReference type="GO" id="GO:0019740">
    <property type="term" value="P:nitrogen utilization"/>
    <property type="evidence" value="ECO:0007669"/>
    <property type="project" value="UniProtKB-UniRule"/>
</dbReference>
<dbReference type="Gene3D" id="3.40.50.1820">
    <property type="entry name" value="alpha/beta hydrolase"/>
    <property type="match status" value="1"/>
</dbReference>
<feature type="domain" description="AB hydrolase-1" evidence="3">
    <location>
        <begin position="17"/>
        <end position="243"/>
    </location>
</feature>
<proteinExistence type="inferred from homology"/>
<dbReference type="EC" id="3.5.1.-" evidence="2"/>
<dbReference type="OrthoDB" id="9779853at2"/>
<dbReference type="RefSeq" id="WP_122230329.1">
    <property type="nucleotide sequence ID" value="NZ_RDQO01000004.1"/>
</dbReference>
<dbReference type="PRINTS" id="PR00111">
    <property type="entry name" value="ABHYDROLASE"/>
</dbReference>
<dbReference type="Proteomes" id="UP000278006">
    <property type="component" value="Unassembled WGS sequence"/>
</dbReference>
<sequence>MVPAYDIHPPAAPRRGTVLLASGLGGVAGFWGTQIEPLRQAGFEVITYDQRGTGRSRAELPQDYRIEDMAADVLAVLDAAQVSQCHLVGHALGGLVGLQLALQAPDRIASLVLVNAWAGPNPHSARCFKARLALLDAVGPRAYVEAQPIFLYPAAWSAEHADQVQAEVEHALQHFPGAATMKARIAALSAFDVVQRLPDIAAPALVMATMDDVLVPWTRSRQLADGLPHATLALMPHGGHANSVTDSGSFNAQLIDYLQGLAQP</sequence>
<evidence type="ECO:0000313" key="4">
    <source>
        <dbReference type="EMBL" id="RMX04936.1"/>
    </source>
</evidence>
<dbReference type="NCBIfam" id="TIGR03611">
    <property type="entry name" value="RutD"/>
    <property type="match status" value="1"/>
</dbReference>
<gene>
    <name evidence="2 4" type="primary">rutD</name>
    <name evidence="4" type="ORF">D8I35_13840</name>
</gene>
<dbReference type="InterPro" id="IPR050471">
    <property type="entry name" value="AB_hydrolase"/>
</dbReference>
<comment type="caution">
    <text evidence="4">The sequence shown here is derived from an EMBL/GenBank/DDBJ whole genome shotgun (WGS) entry which is preliminary data.</text>
</comment>
<protein>
    <recommendedName>
        <fullName evidence="2">Putative carbamate hydrolase RutD</fullName>
        <ecNumber evidence="2">3.5.1.-</ecNumber>
    </recommendedName>
    <alternativeName>
        <fullName evidence="2">Aminohydrolase</fullName>
    </alternativeName>
</protein>
<evidence type="ECO:0000313" key="5">
    <source>
        <dbReference type="Proteomes" id="UP000278006"/>
    </source>
</evidence>
<evidence type="ECO:0000259" key="3">
    <source>
        <dbReference type="Pfam" id="PF00561"/>
    </source>
</evidence>
<dbReference type="HAMAP" id="MF_00832">
    <property type="entry name" value="RutD"/>
    <property type="match status" value="1"/>
</dbReference>
<dbReference type="InterPro" id="IPR029058">
    <property type="entry name" value="AB_hydrolase_fold"/>
</dbReference>
<evidence type="ECO:0000256" key="2">
    <source>
        <dbReference type="HAMAP-Rule" id="MF_00832"/>
    </source>
</evidence>
<dbReference type="InterPro" id="IPR000073">
    <property type="entry name" value="AB_hydrolase_1"/>
</dbReference>
<evidence type="ECO:0000256" key="1">
    <source>
        <dbReference type="ARBA" id="ARBA00022801"/>
    </source>
</evidence>
<dbReference type="EMBL" id="RDQO01000004">
    <property type="protein sequence ID" value="RMX04936.1"/>
    <property type="molecule type" value="Genomic_DNA"/>
</dbReference>
<name>A0A3M6QPG2_9BURK</name>
<keyword evidence="1 2" id="KW-0378">Hydrolase</keyword>
<dbReference type="GO" id="GO:0016811">
    <property type="term" value="F:hydrolase activity, acting on carbon-nitrogen (but not peptide) bonds, in linear amides"/>
    <property type="evidence" value="ECO:0007669"/>
    <property type="project" value="InterPro"/>
</dbReference>
<keyword evidence="5" id="KW-1185">Reference proteome</keyword>
<comment type="catalytic activity">
    <reaction evidence="2">
        <text>carbamate + 2 H(+) = NH4(+) + CO2</text>
        <dbReference type="Rhea" id="RHEA:15649"/>
        <dbReference type="ChEBI" id="CHEBI:13941"/>
        <dbReference type="ChEBI" id="CHEBI:15378"/>
        <dbReference type="ChEBI" id="CHEBI:16526"/>
        <dbReference type="ChEBI" id="CHEBI:28938"/>
    </reaction>
</comment>
<accession>A0A3M6QPG2</accession>
<dbReference type="GO" id="GO:0006212">
    <property type="term" value="P:uracil catabolic process"/>
    <property type="evidence" value="ECO:0007669"/>
    <property type="project" value="UniProtKB-UniRule"/>
</dbReference>
<dbReference type="InterPro" id="IPR019913">
    <property type="entry name" value="Pyrimidine_utilisation_RutD"/>
</dbReference>
<reference evidence="4 5" key="1">
    <citation type="submission" date="2018-10" db="EMBL/GenBank/DDBJ databases">
        <title>Draft genome of Cortibacter populi DSM10536.</title>
        <authorList>
            <person name="Bernier A.-M."/>
            <person name="Bernard K."/>
        </authorList>
    </citation>
    <scope>NUCLEOTIDE SEQUENCE [LARGE SCALE GENOMIC DNA]</scope>
    <source>
        <strain evidence="4 5">DSM 105136</strain>
    </source>
</reference>
<organism evidence="4 5">
    <name type="scientific">Corticibacter populi</name>
    <dbReference type="NCBI Taxonomy" id="1550736"/>
    <lineage>
        <taxon>Bacteria</taxon>
        <taxon>Pseudomonadati</taxon>
        <taxon>Pseudomonadota</taxon>
        <taxon>Betaproteobacteria</taxon>
        <taxon>Burkholderiales</taxon>
        <taxon>Comamonadaceae</taxon>
        <taxon>Corticibacter</taxon>
    </lineage>
</organism>
<comment type="similarity">
    <text evidence="2">Belongs to the AB hydrolase superfamily. Hydrolase RutD family.</text>
</comment>
<dbReference type="SUPFAM" id="SSF53474">
    <property type="entry name" value="alpha/beta-Hydrolases"/>
    <property type="match status" value="1"/>
</dbReference>
<dbReference type="AlphaFoldDB" id="A0A3M6QPG2"/>
<dbReference type="PANTHER" id="PTHR43433:SF5">
    <property type="entry name" value="AB HYDROLASE-1 DOMAIN-CONTAINING PROTEIN"/>
    <property type="match status" value="1"/>
</dbReference>
<comment type="function">
    <text evidence="2">Involved in pyrimidine catabolism. May facilitate the hydrolysis of carbamate, a reaction that can also occur spontaneously.</text>
</comment>